<keyword evidence="4" id="KW-0592">Phosphate transport</keyword>
<comment type="function">
    <text evidence="4">Involved in the system for phosphate transport across the cytoplasmic membrane.</text>
</comment>
<dbReference type="PANTHER" id="PTHR30570">
    <property type="entry name" value="PERIPLASMIC PHOSPHATE BINDING COMPONENT OF PHOSPHATE ABC TRANSPORTER"/>
    <property type="match status" value="1"/>
</dbReference>
<feature type="chain" id="PRO_5041515289" description="Phosphate-binding protein" evidence="4">
    <location>
        <begin position="26"/>
        <end position="365"/>
    </location>
</feature>
<feature type="signal peptide" evidence="4">
    <location>
        <begin position="1"/>
        <end position="25"/>
    </location>
</feature>
<dbReference type="PANTHER" id="PTHR30570:SF1">
    <property type="entry name" value="PHOSPHATE-BINDING PROTEIN PSTS"/>
    <property type="match status" value="1"/>
</dbReference>
<accession>A0AA96WDE5</accession>
<keyword evidence="2 4" id="KW-0813">Transport</keyword>
<dbReference type="InterPro" id="IPR011862">
    <property type="entry name" value="Phos-bd"/>
</dbReference>
<dbReference type="FunFam" id="3.40.190.10:FF:000055">
    <property type="entry name" value="Phosphate ABC transporter, phosphate-binding protein"/>
    <property type="match status" value="1"/>
</dbReference>
<dbReference type="RefSeq" id="WP_316434448.1">
    <property type="nucleotide sequence ID" value="NZ_CP053586.1"/>
</dbReference>
<dbReference type="SUPFAM" id="SSF53850">
    <property type="entry name" value="Periplasmic binding protein-like II"/>
    <property type="match status" value="1"/>
</dbReference>
<organism evidence="7">
    <name type="scientific">Leptolyngbya sp. NK1-12</name>
    <dbReference type="NCBI Taxonomy" id="2547451"/>
    <lineage>
        <taxon>Bacteria</taxon>
        <taxon>Bacillati</taxon>
        <taxon>Cyanobacteriota</taxon>
        <taxon>Cyanophyceae</taxon>
        <taxon>Leptolyngbyales</taxon>
        <taxon>Leptolyngbyaceae</taxon>
        <taxon>Leptolyngbya group</taxon>
        <taxon>Leptolyngbya</taxon>
    </lineage>
</organism>
<protein>
    <recommendedName>
        <fullName evidence="4">Phosphate-binding protein</fullName>
    </recommendedName>
</protein>
<reference evidence="7" key="1">
    <citation type="submission" date="2020-05" db="EMBL/GenBank/DDBJ databases">
        <authorList>
            <person name="Zhu T."/>
            <person name="Keshari N."/>
            <person name="Lu X."/>
        </authorList>
    </citation>
    <scope>NUCLEOTIDE SEQUENCE</scope>
    <source>
        <strain evidence="7">NK1-12</strain>
    </source>
</reference>
<evidence type="ECO:0000256" key="3">
    <source>
        <dbReference type="ARBA" id="ARBA00022729"/>
    </source>
</evidence>
<dbReference type="CDD" id="cd13654">
    <property type="entry name" value="PBP2_phosphate_like_2"/>
    <property type="match status" value="1"/>
</dbReference>
<dbReference type="NCBIfam" id="TIGR02136">
    <property type="entry name" value="ptsS_2"/>
    <property type="match status" value="1"/>
</dbReference>
<dbReference type="GO" id="GO:0042301">
    <property type="term" value="F:phosphate ion binding"/>
    <property type="evidence" value="ECO:0007669"/>
    <property type="project" value="UniProtKB-UniRule"/>
</dbReference>
<dbReference type="AlphaFoldDB" id="A0AA96WDE5"/>
<evidence type="ECO:0000256" key="5">
    <source>
        <dbReference type="SAM" id="MobiDB-lite"/>
    </source>
</evidence>
<feature type="domain" description="PBP" evidence="6">
    <location>
        <begin position="51"/>
        <end position="308"/>
    </location>
</feature>
<comment type="similarity">
    <text evidence="1 4">Belongs to the PstS family.</text>
</comment>
<evidence type="ECO:0000256" key="1">
    <source>
        <dbReference type="ARBA" id="ARBA00008725"/>
    </source>
</evidence>
<proteinExistence type="inferred from homology"/>
<gene>
    <name evidence="7" type="ORF">HJG54_08550</name>
</gene>
<keyword evidence="3 4" id="KW-0732">Signal</keyword>
<name>A0AA96WDE5_9CYAN</name>
<dbReference type="Gene3D" id="3.40.190.10">
    <property type="entry name" value="Periplasmic binding protein-like II"/>
    <property type="match status" value="2"/>
</dbReference>
<feature type="region of interest" description="Disordered" evidence="5">
    <location>
        <begin position="27"/>
        <end position="58"/>
    </location>
</feature>
<sequence length="365" mass="39701">MVFQRNKTFRIPVSIIAAGLFSACSTPTTTTQGTAEPSPADQASAPAEPAGPAVSTPDIEVDGSSTVFPITDAVAKEFQKENSNVNVKVEFSGTTGGFRKFCAGETDISNASRPISSEEIVACREAGVRYIEIPVAFDALTVVVHPENTWAQTLTVSELKTMWEPVAQGKITNWNQIRPDFPDRPLKLYGAGTDSGTYDYFAEVITGGSDLRPDFTSSEDDDVLVQGVASDPNALGFFGFSYFERNQDKLKAVAILDDTQGQANQAVAPSREAVENATYVPLSRPLFIYINGRASQQNVNLRDFVTFYMVNAPQIVESVNYIPMPGDAYEIGAVHLYKGEYGTAYDGKPQPYLTIKEVLQKEQSL</sequence>
<dbReference type="Pfam" id="PF12849">
    <property type="entry name" value="PBP_like_2"/>
    <property type="match status" value="1"/>
</dbReference>
<evidence type="ECO:0000313" key="7">
    <source>
        <dbReference type="EMBL" id="WNZ22900.1"/>
    </source>
</evidence>
<evidence type="ECO:0000256" key="2">
    <source>
        <dbReference type="ARBA" id="ARBA00022448"/>
    </source>
</evidence>
<evidence type="ECO:0000259" key="6">
    <source>
        <dbReference type="Pfam" id="PF12849"/>
    </source>
</evidence>
<dbReference type="InterPro" id="IPR024370">
    <property type="entry name" value="PBP_domain"/>
</dbReference>
<evidence type="ECO:0000256" key="4">
    <source>
        <dbReference type="RuleBase" id="RU367119"/>
    </source>
</evidence>
<dbReference type="EMBL" id="CP053586">
    <property type="protein sequence ID" value="WNZ22900.1"/>
    <property type="molecule type" value="Genomic_DNA"/>
</dbReference>
<dbReference type="InterPro" id="IPR050811">
    <property type="entry name" value="Phosphate_ABC_transporter"/>
</dbReference>
<dbReference type="GO" id="GO:0006817">
    <property type="term" value="P:phosphate ion transport"/>
    <property type="evidence" value="ECO:0007669"/>
    <property type="project" value="UniProtKB-UniRule"/>
</dbReference>
<dbReference type="PROSITE" id="PS51257">
    <property type="entry name" value="PROKAR_LIPOPROTEIN"/>
    <property type="match status" value="1"/>
</dbReference>